<evidence type="ECO:0000256" key="1">
    <source>
        <dbReference type="SAM" id="SignalP"/>
    </source>
</evidence>
<keyword evidence="3" id="KW-1185">Reference proteome</keyword>
<keyword evidence="1" id="KW-0732">Signal</keyword>
<protein>
    <submittedName>
        <fullName evidence="2">Uncharacterized protein</fullName>
    </submittedName>
</protein>
<feature type="non-terminal residue" evidence="2">
    <location>
        <position position="185"/>
    </location>
</feature>
<sequence length="185" mass="20227">MNFSIRTLAVAAAAVALWPCSLSNATPPLLSMATLASMKPYGATISAPSVPAKQIVFDPKAKNRLGIPNLFIEQENPAGEGNAYTAFVQYEQQPGFLKCTGDPNQFYAEYQALSAIQSNSPRQYGLPSAAKRSFVRMLAYGNPKKGIYCTVFERLNGVNLKAYARALTPKQKDNLLPRIFSQFII</sequence>
<evidence type="ECO:0000313" key="2">
    <source>
        <dbReference type="EMBL" id="RKP06469.1"/>
    </source>
</evidence>
<organism evidence="2 3">
    <name type="scientific">Thamnocephalis sphaerospora</name>
    <dbReference type="NCBI Taxonomy" id="78915"/>
    <lineage>
        <taxon>Eukaryota</taxon>
        <taxon>Fungi</taxon>
        <taxon>Fungi incertae sedis</taxon>
        <taxon>Zoopagomycota</taxon>
        <taxon>Zoopagomycotina</taxon>
        <taxon>Zoopagomycetes</taxon>
        <taxon>Zoopagales</taxon>
        <taxon>Sigmoideomycetaceae</taxon>
        <taxon>Thamnocephalis</taxon>
    </lineage>
</organism>
<evidence type="ECO:0000313" key="3">
    <source>
        <dbReference type="Proteomes" id="UP000271241"/>
    </source>
</evidence>
<reference evidence="3" key="1">
    <citation type="journal article" date="2018" name="Nat. Microbiol.">
        <title>Leveraging single-cell genomics to expand the fungal tree of life.</title>
        <authorList>
            <person name="Ahrendt S.R."/>
            <person name="Quandt C.A."/>
            <person name="Ciobanu D."/>
            <person name="Clum A."/>
            <person name="Salamov A."/>
            <person name="Andreopoulos B."/>
            <person name="Cheng J.F."/>
            <person name="Woyke T."/>
            <person name="Pelin A."/>
            <person name="Henrissat B."/>
            <person name="Reynolds N.K."/>
            <person name="Benny G.L."/>
            <person name="Smith M.E."/>
            <person name="James T.Y."/>
            <person name="Grigoriev I.V."/>
        </authorList>
    </citation>
    <scope>NUCLEOTIDE SEQUENCE [LARGE SCALE GENOMIC DNA]</scope>
    <source>
        <strain evidence="3">RSA 1356</strain>
    </source>
</reference>
<feature type="signal peptide" evidence="1">
    <location>
        <begin position="1"/>
        <end position="25"/>
    </location>
</feature>
<accession>A0A4V1IW64</accession>
<dbReference type="Proteomes" id="UP000271241">
    <property type="component" value="Unassembled WGS sequence"/>
</dbReference>
<feature type="chain" id="PRO_5020262422" evidence="1">
    <location>
        <begin position="26"/>
        <end position="185"/>
    </location>
</feature>
<dbReference type="AlphaFoldDB" id="A0A4V1IW64"/>
<dbReference type="EMBL" id="KZ992877">
    <property type="protein sequence ID" value="RKP06469.1"/>
    <property type="molecule type" value="Genomic_DNA"/>
</dbReference>
<gene>
    <name evidence="2" type="ORF">THASP1DRAFT_25212</name>
</gene>
<name>A0A4V1IW64_9FUNG</name>
<proteinExistence type="predicted"/>